<protein>
    <submittedName>
        <fullName evidence="6">Transcriptional regulatory protein, C terminal</fullName>
    </submittedName>
</protein>
<dbReference type="InterPro" id="IPR027417">
    <property type="entry name" value="P-loop_NTPase"/>
</dbReference>
<dbReference type="PANTHER" id="PTHR16305:SF28">
    <property type="entry name" value="GUANYLATE CYCLASE DOMAIN-CONTAINING PROTEIN"/>
    <property type="match status" value="1"/>
</dbReference>
<feature type="domain" description="OmpR/PhoB-type" evidence="5">
    <location>
        <begin position="1"/>
        <end position="102"/>
    </location>
</feature>
<keyword evidence="2" id="KW-0067">ATP-binding</keyword>
<dbReference type="GO" id="GO:0005524">
    <property type="term" value="F:ATP binding"/>
    <property type="evidence" value="ECO:0007669"/>
    <property type="project" value="UniProtKB-KW"/>
</dbReference>
<keyword evidence="7" id="KW-1185">Reference proteome</keyword>
<dbReference type="PANTHER" id="PTHR16305">
    <property type="entry name" value="TESTICULAR SOLUBLE ADENYLYL CYCLASE"/>
    <property type="match status" value="1"/>
</dbReference>
<reference evidence="7" key="1">
    <citation type="submission" date="2016-10" db="EMBL/GenBank/DDBJ databases">
        <authorList>
            <person name="Varghese N."/>
            <person name="Submissions S."/>
        </authorList>
    </citation>
    <scope>NUCLEOTIDE SEQUENCE [LARGE SCALE GENOMIC DNA]</scope>
    <source>
        <strain evidence="7">GAS369</strain>
    </source>
</reference>
<dbReference type="Pfam" id="PF00486">
    <property type="entry name" value="Trans_reg_C"/>
    <property type="match status" value="1"/>
</dbReference>
<keyword evidence="3 4" id="KW-0238">DNA-binding</keyword>
<dbReference type="AlphaFoldDB" id="A0A1H2AH23"/>
<dbReference type="Proteomes" id="UP000243904">
    <property type="component" value="Chromosome I"/>
</dbReference>
<evidence type="ECO:0000313" key="6">
    <source>
        <dbReference type="EMBL" id="SDT45261.1"/>
    </source>
</evidence>
<evidence type="ECO:0000256" key="2">
    <source>
        <dbReference type="ARBA" id="ARBA00022840"/>
    </source>
</evidence>
<dbReference type="SUPFAM" id="SSF46894">
    <property type="entry name" value="C-terminal effector domain of the bipartite response regulators"/>
    <property type="match status" value="1"/>
</dbReference>
<dbReference type="PROSITE" id="PS51755">
    <property type="entry name" value="OMPR_PHOB"/>
    <property type="match status" value="1"/>
</dbReference>
<dbReference type="GO" id="GO:0005737">
    <property type="term" value="C:cytoplasm"/>
    <property type="evidence" value="ECO:0007669"/>
    <property type="project" value="TreeGrafter"/>
</dbReference>
<keyword evidence="1" id="KW-0547">Nucleotide-binding</keyword>
<name>A0A1H2AH23_9BRAD</name>
<dbReference type="Gene3D" id="1.10.10.10">
    <property type="entry name" value="Winged helix-like DNA-binding domain superfamily/Winged helix DNA-binding domain"/>
    <property type="match status" value="1"/>
</dbReference>
<evidence type="ECO:0000256" key="4">
    <source>
        <dbReference type="PROSITE-ProRule" id="PRU01091"/>
    </source>
</evidence>
<evidence type="ECO:0000256" key="3">
    <source>
        <dbReference type="ARBA" id="ARBA00023125"/>
    </source>
</evidence>
<dbReference type="InterPro" id="IPR001867">
    <property type="entry name" value="OmpR/PhoB-type_DNA-bd"/>
</dbReference>
<dbReference type="SUPFAM" id="SSF52540">
    <property type="entry name" value="P-loop containing nucleoside triphosphate hydrolases"/>
    <property type="match status" value="1"/>
</dbReference>
<dbReference type="EMBL" id="LT629750">
    <property type="protein sequence ID" value="SDT45261.1"/>
    <property type="molecule type" value="Genomic_DNA"/>
</dbReference>
<dbReference type="GO" id="GO:0000160">
    <property type="term" value="P:phosphorelay signal transduction system"/>
    <property type="evidence" value="ECO:0007669"/>
    <property type="project" value="InterPro"/>
</dbReference>
<evidence type="ECO:0000313" key="7">
    <source>
        <dbReference type="Proteomes" id="UP000243904"/>
    </source>
</evidence>
<feature type="DNA-binding region" description="OmpR/PhoB-type" evidence="4">
    <location>
        <begin position="1"/>
        <end position="102"/>
    </location>
</feature>
<proteinExistence type="predicted"/>
<dbReference type="GO" id="GO:0004016">
    <property type="term" value="F:adenylate cyclase activity"/>
    <property type="evidence" value="ECO:0007669"/>
    <property type="project" value="TreeGrafter"/>
</dbReference>
<accession>A0A1H2AH23</accession>
<dbReference type="InterPro" id="IPR036388">
    <property type="entry name" value="WH-like_DNA-bd_sf"/>
</dbReference>
<evidence type="ECO:0000256" key="1">
    <source>
        <dbReference type="ARBA" id="ARBA00022741"/>
    </source>
</evidence>
<dbReference type="CDD" id="cd00383">
    <property type="entry name" value="trans_reg_C"/>
    <property type="match status" value="1"/>
</dbReference>
<dbReference type="InterPro" id="IPR041664">
    <property type="entry name" value="AAA_16"/>
</dbReference>
<gene>
    <name evidence="6" type="ORF">SAMN05444158_6158</name>
</gene>
<dbReference type="InterPro" id="IPR016032">
    <property type="entry name" value="Sig_transdc_resp-reg_C-effctor"/>
</dbReference>
<organism evidence="6 7">
    <name type="scientific">Bradyrhizobium canariense</name>
    <dbReference type="NCBI Taxonomy" id="255045"/>
    <lineage>
        <taxon>Bacteria</taxon>
        <taxon>Pseudomonadati</taxon>
        <taxon>Pseudomonadota</taxon>
        <taxon>Alphaproteobacteria</taxon>
        <taxon>Hyphomicrobiales</taxon>
        <taxon>Nitrobacteraceae</taxon>
        <taxon>Bradyrhizobium</taxon>
    </lineage>
</organism>
<evidence type="ECO:0000259" key="5">
    <source>
        <dbReference type="PROSITE" id="PS51755"/>
    </source>
</evidence>
<dbReference type="SMART" id="SM00862">
    <property type="entry name" value="Trans_reg_C"/>
    <property type="match status" value="1"/>
</dbReference>
<dbReference type="Pfam" id="PF13191">
    <property type="entry name" value="AAA_16"/>
    <property type="match status" value="1"/>
</dbReference>
<dbReference type="GO" id="GO:0003677">
    <property type="term" value="F:DNA binding"/>
    <property type="evidence" value="ECO:0007669"/>
    <property type="project" value="UniProtKB-UniRule"/>
</dbReference>
<dbReference type="GO" id="GO:0006355">
    <property type="term" value="P:regulation of DNA-templated transcription"/>
    <property type="evidence" value="ECO:0007669"/>
    <property type="project" value="InterPro"/>
</dbReference>
<sequence>MLKSPTFRIDPINLCIWRTDAGGMDQRLKLPPKTFDVLRYLVENAGRLVTHDELLHALWRNVHVQPEVLKSHVLAIRTALGDKTEAPRFIETQRGRGYRFVGPINCASDFPRPADDSVPLGCFAGRAEPMAGLLGLLHRAAACDPQVAFVSGEPGVGKTTLIEQFLGQTTSYPDLGVAKGRCIEGFAGAESYYPVLEALGSLCKGPNGVGAIQALVTLAPSWASQMPAQVPVEQRALLNLQAVEGAQRRMVREAASLIEALAMERPLILILEDLHWADYATIDLLSAICRRRSAARLLIIATYRLEDLKTARHPLKRVTRELSAHGYCTEVELGPLPEPAIADILKGADGKSPSAAFTRFIHERSGGNPLFMRITLDHLAGCGMVARETRGWRPLTTVDKLARETPPTLGRLIESRVEGMTDEQQLVLEAACVAGVHFDTASVAPAADMDEQSFEAICEELARRTSFIRRGEERILPNHAHVRPYAFNHAIYRQILYDRIGPARRAHLHRAIGVRLEEIYSPDQRNDLAARLAQHFAFARDWPKALDYLRSALRIANSRSARRDALVILDRAAELAAGLPDGARIPAEIEFLERRAAIQAATHDRKAGETYAKLAEMAARHRDTAAQIRGLLGLSFVLSWHDLDGSLRVLGEVLDLSDKADPNLQDYCLTTAPLGAWLESD</sequence>